<protein>
    <recommendedName>
        <fullName evidence="3">Phage head morphogenesis domain-containing protein</fullName>
    </recommendedName>
</protein>
<reference evidence="1 2" key="1">
    <citation type="journal article" date="2019" name="Lett. Appl. Microbiol.">
        <title>A case of 'blown pack' spoilage of vacuum-packaged pork likely associated with Clostridium estertheticum in Canada.</title>
        <authorList>
            <person name="Zhang P."/>
            <person name="Ward P."/>
            <person name="McMullen L.M."/>
            <person name="Yang X."/>
        </authorList>
    </citation>
    <scope>NUCLEOTIDE SEQUENCE [LARGE SCALE GENOMIC DNA]</scope>
    <source>
        <strain evidence="1 2">MA19</strain>
    </source>
</reference>
<dbReference type="Proteomes" id="UP000342249">
    <property type="component" value="Unassembled WGS sequence"/>
</dbReference>
<comment type="caution">
    <text evidence="1">The sequence shown here is derived from an EMBL/GenBank/DDBJ whole genome shotgun (WGS) entry which is preliminary data.</text>
</comment>
<evidence type="ECO:0008006" key="3">
    <source>
        <dbReference type="Google" id="ProtNLM"/>
    </source>
</evidence>
<accession>A0A5N7IQ71</accession>
<gene>
    <name evidence="1" type="ORF">E4V82_13450</name>
</gene>
<dbReference type="EMBL" id="SPSF01000032">
    <property type="protein sequence ID" value="MPQ63112.1"/>
    <property type="molecule type" value="Genomic_DNA"/>
</dbReference>
<evidence type="ECO:0000313" key="1">
    <source>
        <dbReference type="EMBL" id="MPQ63112.1"/>
    </source>
</evidence>
<dbReference type="AlphaFoldDB" id="A0A5N7IQ71"/>
<proteinExistence type="predicted"/>
<name>A0A5N7IQ71_9CLOT</name>
<organism evidence="1 2">
    <name type="scientific">Clostridium estertheticum</name>
    <dbReference type="NCBI Taxonomy" id="238834"/>
    <lineage>
        <taxon>Bacteria</taxon>
        <taxon>Bacillati</taxon>
        <taxon>Bacillota</taxon>
        <taxon>Clostridia</taxon>
        <taxon>Eubacteriales</taxon>
        <taxon>Clostridiaceae</taxon>
        <taxon>Clostridium</taxon>
    </lineage>
</organism>
<dbReference type="RefSeq" id="WP_152752667.1">
    <property type="nucleotide sequence ID" value="NZ_SPSE01000033.1"/>
</dbReference>
<evidence type="ECO:0000313" key="2">
    <source>
        <dbReference type="Proteomes" id="UP000342249"/>
    </source>
</evidence>
<sequence length="438" mass="50503">MNNEYLKLVTAAQGKRIKITKDSIRRTRDLYKDVAKDLSKRARTASKGSLNERWLKDYVKQLKSGIKELNKILKPNIENSMLKSAECANSIQLDFFNMLGIKYNLNTKESFSSMFSNIPKDALAELTGGGFYKDGKGLSQRIWANNSKANADFDYIIEKGIAEKKSTYDLANDLADFVNPEVRKSWDFKKIYPGVGNKKIEYNSLRLAITSVSHAYQLSLQRSCKANPFVEGIQWNISNSHRGTCGLCKSRDKKIYKADDLPLDHPMGVCYFTPVIEKSMEDIGTELHDWLHGENNTNLDSWYNEYGREFVGENNLFRNISKKDGNSSKDSDIMDHKKWSEASFANEKKFKRHIEKHLDEYNNINKDEYLNIARKLLGEPLSNDVEGFTSELGFVFKYRKSTNDFAIGRDDGYISTLYKPVKGYEQWLEEINKYRKKE</sequence>